<dbReference type="RefSeq" id="WP_346755875.1">
    <property type="nucleotide sequence ID" value="NZ_JAUJEB010000001.1"/>
</dbReference>
<feature type="transmembrane region" description="Helical" evidence="7">
    <location>
        <begin position="49"/>
        <end position="68"/>
    </location>
</feature>
<evidence type="ECO:0000256" key="5">
    <source>
        <dbReference type="ARBA" id="ARBA00022989"/>
    </source>
</evidence>
<dbReference type="Pfam" id="PF07681">
    <property type="entry name" value="DoxX"/>
    <property type="match status" value="1"/>
</dbReference>
<dbReference type="PANTHER" id="PTHR33452">
    <property type="entry name" value="OXIDOREDUCTASE CATD-RELATED"/>
    <property type="match status" value="1"/>
</dbReference>
<feature type="transmembrane region" description="Helical" evidence="7">
    <location>
        <begin position="12"/>
        <end position="29"/>
    </location>
</feature>
<dbReference type="InterPro" id="IPR051907">
    <property type="entry name" value="DoxX-like_oxidoreductase"/>
</dbReference>
<dbReference type="PANTHER" id="PTHR33452:SF1">
    <property type="entry name" value="INNER MEMBRANE PROTEIN YPHA-RELATED"/>
    <property type="match status" value="1"/>
</dbReference>
<organism evidence="8 9">
    <name type="scientific">Agaribacillus aureus</name>
    <dbReference type="NCBI Taxonomy" id="3051825"/>
    <lineage>
        <taxon>Bacteria</taxon>
        <taxon>Pseudomonadati</taxon>
        <taxon>Bacteroidota</taxon>
        <taxon>Cytophagia</taxon>
        <taxon>Cytophagales</taxon>
        <taxon>Splendidivirgaceae</taxon>
        <taxon>Agaribacillus</taxon>
    </lineage>
</organism>
<evidence type="ECO:0000256" key="7">
    <source>
        <dbReference type="SAM" id="Phobius"/>
    </source>
</evidence>
<evidence type="ECO:0000313" key="9">
    <source>
        <dbReference type="Proteomes" id="UP001172083"/>
    </source>
</evidence>
<evidence type="ECO:0000256" key="2">
    <source>
        <dbReference type="ARBA" id="ARBA00006679"/>
    </source>
</evidence>
<evidence type="ECO:0000313" key="8">
    <source>
        <dbReference type="EMBL" id="MDN5210531.1"/>
    </source>
</evidence>
<dbReference type="InterPro" id="IPR032808">
    <property type="entry name" value="DoxX"/>
</dbReference>
<comment type="subcellular location">
    <subcellularLocation>
        <location evidence="1">Cell membrane</location>
        <topology evidence="1">Multi-pass membrane protein</topology>
    </subcellularLocation>
</comment>
<proteinExistence type="inferred from homology"/>
<evidence type="ECO:0000256" key="6">
    <source>
        <dbReference type="ARBA" id="ARBA00023136"/>
    </source>
</evidence>
<keyword evidence="6 7" id="KW-0472">Membrane</keyword>
<dbReference type="Proteomes" id="UP001172083">
    <property type="component" value="Unassembled WGS sequence"/>
</dbReference>
<feature type="transmembrane region" description="Helical" evidence="7">
    <location>
        <begin position="75"/>
        <end position="92"/>
    </location>
</feature>
<protein>
    <submittedName>
        <fullName evidence="8">DoxX family protein</fullName>
    </submittedName>
</protein>
<reference evidence="8" key="1">
    <citation type="submission" date="2023-06" db="EMBL/GenBank/DDBJ databases">
        <title>Genomic of Agaribacillus aureum.</title>
        <authorList>
            <person name="Wang G."/>
        </authorList>
    </citation>
    <scope>NUCLEOTIDE SEQUENCE</scope>
    <source>
        <strain evidence="8">BMA12</strain>
    </source>
</reference>
<evidence type="ECO:0000256" key="4">
    <source>
        <dbReference type="ARBA" id="ARBA00022692"/>
    </source>
</evidence>
<keyword evidence="9" id="KW-1185">Reference proteome</keyword>
<keyword evidence="5 7" id="KW-1133">Transmembrane helix</keyword>
<evidence type="ECO:0000256" key="1">
    <source>
        <dbReference type="ARBA" id="ARBA00004651"/>
    </source>
</evidence>
<name>A0ABT8L222_9BACT</name>
<feature type="transmembrane region" description="Helical" evidence="7">
    <location>
        <begin position="104"/>
        <end position="123"/>
    </location>
</feature>
<keyword evidence="4 7" id="KW-0812">Transmembrane</keyword>
<keyword evidence="3" id="KW-1003">Cell membrane</keyword>
<dbReference type="EMBL" id="JAUJEB010000001">
    <property type="protein sequence ID" value="MDN5210531.1"/>
    <property type="molecule type" value="Genomic_DNA"/>
</dbReference>
<comment type="similarity">
    <text evidence="2">Belongs to the DoxX family.</text>
</comment>
<gene>
    <name evidence="8" type="ORF">QQ020_00690</name>
</gene>
<evidence type="ECO:0000256" key="3">
    <source>
        <dbReference type="ARBA" id="ARBA00022475"/>
    </source>
</evidence>
<sequence length="141" mass="15011">MLTSSKKSREAMLLFLRLTVVFVFLWHGIPKAIFIGAAVQKFTGMGFPGFLGPVIGWVEVIAGSLILIGFQNKWANLLLAAVIIVAIAGVQLPKGVTAGLERDILLLAANLISAFFGPGLLSLDNYLAPNTLPVGPPEQQV</sequence>
<accession>A0ABT8L222</accession>
<comment type="caution">
    <text evidence="8">The sequence shown here is derived from an EMBL/GenBank/DDBJ whole genome shotgun (WGS) entry which is preliminary data.</text>
</comment>